<accession>A0A1W2D9E2</accession>
<feature type="domain" description="SusD-like N-terminal" evidence="8">
    <location>
        <begin position="113"/>
        <end position="255"/>
    </location>
</feature>
<dbReference type="InterPro" id="IPR012944">
    <property type="entry name" value="SusD_RagB_dom"/>
</dbReference>
<evidence type="ECO:0000256" key="2">
    <source>
        <dbReference type="ARBA" id="ARBA00006275"/>
    </source>
</evidence>
<dbReference type="Gene3D" id="1.25.40.390">
    <property type="match status" value="1"/>
</dbReference>
<keyword evidence="6" id="KW-0802">TPR repeat</keyword>
<feature type="repeat" description="TPR" evidence="6">
    <location>
        <begin position="245"/>
        <end position="278"/>
    </location>
</feature>
<dbReference type="InterPro" id="IPR033985">
    <property type="entry name" value="SusD-like_N"/>
</dbReference>
<dbReference type="InterPro" id="IPR019734">
    <property type="entry name" value="TPR_rpt"/>
</dbReference>
<protein>
    <submittedName>
        <fullName evidence="9">SusD family protein</fullName>
    </submittedName>
</protein>
<dbReference type="PROSITE" id="PS50005">
    <property type="entry name" value="TPR"/>
    <property type="match status" value="1"/>
</dbReference>
<evidence type="ECO:0000256" key="1">
    <source>
        <dbReference type="ARBA" id="ARBA00004442"/>
    </source>
</evidence>
<reference evidence="10" key="1">
    <citation type="submission" date="2017-04" db="EMBL/GenBank/DDBJ databases">
        <authorList>
            <person name="Varghese N."/>
            <person name="Submissions S."/>
        </authorList>
    </citation>
    <scope>NUCLEOTIDE SEQUENCE [LARGE SCALE GENOMIC DNA]</scope>
    <source>
        <strain evidence="10">DSM 12126</strain>
    </source>
</reference>
<keyword evidence="4" id="KW-0472">Membrane</keyword>
<sequence>MIRKKYIPMNISIKKIALLIMIGSVFTGCKKFLEIEPKGKVVAKKIEHYNGLFNNSLINGFQNLRMTATTNAITGELGFSFSILGEVDAPFYMSDDMMANPATFQSFSLINQKSYKWADDIYLPETNASEWSAFYTHNYVYNVIANGVMNAEDGTEAEKRALQAEARVARAYMHFWVAQLFAKPFNPATAATDPGVPIVTEADTEIKGFKRAAVKEVYDFITTEITEAIPSLNPSTINKGRIGQLAAYSILAEVYFNMGKYQEALGPLNKAFELVGSSKVPISLYNYNIKVNDWYNALAPNSGLAGFPTSFDSYETIFTKQSAAPLYSAFSNLAVLTPETYALFGADDQRRKAFSDKSLFSSAVQLPGYQRAAPLTINLGPTLPNLYLMKAECEARNGQLTDAENDLETLRKNRMPDATAQVQYTGQQELVKLILRERILEFAATGRRWFDMRRLSDDAQYNNTRGTRTIGGQTYTLSNNRLTLRIPPMILNFNPSMPDNP</sequence>
<gene>
    <name evidence="9" type="ORF">SAMN04488524_3517</name>
</gene>
<dbReference type="SUPFAM" id="SSF48452">
    <property type="entry name" value="TPR-like"/>
    <property type="match status" value="1"/>
</dbReference>
<evidence type="ECO:0000256" key="6">
    <source>
        <dbReference type="PROSITE-ProRule" id="PRU00339"/>
    </source>
</evidence>
<evidence type="ECO:0000256" key="3">
    <source>
        <dbReference type="ARBA" id="ARBA00022729"/>
    </source>
</evidence>
<evidence type="ECO:0000259" key="7">
    <source>
        <dbReference type="Pfam" id="PF07980"/>
    </source>
</evidence>
<dbReference type="AlphaFoldDB" id="A0A1W2D9E2"/>
<organism evidence="9 10">
    <name type="scientific">Pedobacter africanus</name>
    <dbReference type="NCBI Taxonomy" id="151894"/>
    <lineage>
        <taxon>Bacteria</taxon>
        <taxon>Pseudomonadati</taxon>
        <taxon>Bacteroidota</taxon>
        <taxon>Sphingobacteriia</taxon>
        <taxon>Sphingobacteriales</taxon>
        <taxon>Sphingobacteriaceae</taxon>
        <taxon>Pedobacter</taxon>
    </lineage>
</organism>
<name>A0A1W2D9E2_9SPHI</name>
<comment type="similarity">
    <text evidence="2">Belongs to the SusD family.</text>
</comment>
<dbReference type="EMBL" id="FWXT01000003">
    <property type="protein sequence ID" value="SMC94187.1"/>
    <property type="molecule type" value="Genomic_DNA"/>
</dbReference>
<dbReference type="Pfam" id="PF14322">
    <property type="entry name" value="SusD-like_3"/>
    <property type="match status" value="1"/>
</dbReference>
<dbReference type="STRING" id="151894.SAMN04488524_3517"/>
<evidence type="ECO:0000256" key="4">
    <source>
        <dbReference type="ARBA" id="ARBA00023136"/>
    </source>
</evidence>
<dbReference type="PROSITE" id="PS51257">
    <property type="entry name" value="PROKAR_LIPOPROTEIN"/>
    <property type="match status" value="1"/>
</dbReference>
<feature type="domain" description="RagB/SusD" evidence="7">
    <location>
        <begin position="385"/>
        <end position="481"/>
    </location>
</feature>
<evidence type="ECO:0000313" key="9">
    <source>
        <dbReference type="EMBL" id="SMC94187.1"/>
    </source>
</evidence>
<dbReference type="InterPro" id="IPR011990">
    <property type="entry name" value="TPR-like_helical_dom_sf"/>
</dbReference>
<evidence type="ECO:0000256" key="5">
    <source>
        <dbReference type="ARBA" id="ARBA00023237"/>
    </source>
</evidence>
<comment type="subcellular location">
    <subcellularLocation>
        <location evidence="1">Cell outer membrane</location>
    </subcellularLocation>
</comment>
<evidence type="ECO:0000259" key="8">
    <source>
        <dbReference type="Pfam" id="PF14322"/>
    </source>
</evidence>
<keyword evidence="5" id="KW-0998">Cell outer membrane</keyword>
<dbReference type="GO" id="GO:0009279">
    <property type="term" value="C:cell outer membrane"/>
    <property type="evidence" value="ECO:0007669"/>
    <property type="project" value="UniProtKB-SubCell"/>
</dbReference>
<dbReference type="Pfam" id="PF07980">
    <property type="entry name" value="SusD_RagB"/>
    <property type="match status" value="1"/>
</dbReference>
<dbReference type="Proteomes" id="UP000192756">
    <property type="component" value="Unassembled WGS sequence"/>
</dbReference>
<evidence type="ECO:0000313" key="10">
    <source>
        <dbReference type="Proteomes" id="UP000192756"/>
    </source>
</evidence>
<keyword evidence="3" id="KW-0732">Signal</keyword>
<keyword evidence="10" id="KW-1185">Reference proteome</keyword>
<proteinExistence type="inferred from homology"/>